<keyword evidence="1" id="KW-0812">Transmembrane</keyword>
<proteinExistence type="predicted"/>
<name>A0A5M9K4S9_MONFR</name>
<evidence type="ECO:0000313" key="2">
    <source>
        <dbReference type="EMBL" id="KAA8576611.1"/>
    </source>
</evidence>
<gene>
    <name evidence="2" type="ORF">EYC84_006708</name>
</gene>
<sequence>MEKGYRKTVNLAIVVCAYGYIRTYIYLQVLMSNTSISQYFSQPSFCEHMHVVVAFDTYLVGLYTCAYPTSITVSGQ</sequence>
<dbReference type="EMBL" id="VICG01000001">
    <property type="protein sequence ID" value="KAA8576611.1"/>
    <property type="molecule type" value="Genomic_DNA"/>
</dbReference>
<evidence type="ECO:0000313" key="3">
    <source>
        <dbReference type="Proteomes" id="UP000322873"/>
    </source>
</evidence>
<keyword evidence="1" id="KW-0472">Membrane</keyword>
<organism evidence="2 3">
    <name type="scientific">Monilinia fructicola</name>
    <name type="common">Brown rot fungus</name>
    <name type="synonym">Ciboria fructicola</name>
    <dbReference type="NCBI Taxonomy" id="38448"/>
    <lineage>
        <taxon>Eukaryota</taxon>
        <taxon>Fungi</taxon>
        <taxon>Dikarya</taxon>
        <taxon>Ascomycota</taxon>
        <taxon>Pezizomycotina</taxon>
        <taxon>Leotiomycetes</taxon>
        <taxon>Helotiales</taxon>
        <taxon>Sclerotiniaceae</taxon>
        <taxon>Monilinia</taxon>
    </lineage>
</organism>
<reference evidence="2 3" key="1">
    <citation type="submission" date="2019-06" db="EMBL/GenBank/DDBJ databases">
        <title>Genome Sequence of the Brown Rot Fungal Pathogen Monilinia fructicola.</title>
        <authorList>
            <person name="De Miccolis Angelini R.M."/>
            <person name="Landi L."/>
            <person name="Abate D."/>
            <person name="Pollastro S."/>
            <person name="Romanazzi G."/>
            <person name="Faretra F."/>
        </authorList>
    </citation>
    <scope>NUCLEOTIDE SEQUENCE [LARGE SCALE GENOMIC DNA]</scope>
    <source>
        <strain evidence="2 3">Mfrc123</strain>
    </source>
</reference>
<dbReference type="Proteomes" id="UP000322873">
    <property type="component" value="Unassembled WGS sequence"/>
</dbReference>
<dbReference type="AlphaFoldDB" id="A0A5M9K4S9"/>
<evidence type="ECO:0000256" key="1">
    <source>
        <dbReference type="SAM" id="Phobius"/>
    </source>
</evidence>
<comment type="caution">
    <text evidence="2">The sequence shown here is derived from an EMBL/GenBank/DDBJ whole genome shotgun (WGS) entry which is preliminary data.</text>
</comment>
<feature type="transmembrane region" description="Helical" evidence="1">
    <location>
        <begin position="9"/>
        <end position="27"/>
    </location>
</feature>
<accession>A0A5M9K4S9</accession>
<keyword evidence="1" id="KW-1133">Transmembrane helix</keyword>
<keyword evidence="3" id="KW-1185">Reference proteome</keyword>
<protein>
    <submittedName>
        <fullName evidence="2">Uncharacterized protein</fullName>
    </submittedName>
</protein>